<reference evidence="7" key="1">
    <citation type="journal article" date="2017" name="Plant J.">
        <title>The pomegranate (Punica granatum L.) genome and the genomics of punicalagin biosynthesis.</title>
        <authorList>
            <person name="Qin G."/>
            <person name="Xu C."/>
            <person name="Ming R."/>
            <person name="Tang H."/>
            <person name="Guyot R."/>
            <person name="Kramer E.M."/>
            <person name="Hu Y."/>
            <person name="Yi X."/>
            <person name="Qi Y."/>
            <person name="Xu X."/>
            <person name="Gao Z."/>
            <person name="Pan H."/>
            <person name="Jian J."/>
            <person name="Tian Y."/>
            <person name="Yue Z."/>
            <person name="Xu Y."/>
        </authorList>
    </citation>
    <scope>NUCLEOTIDE SEQUENCE [LARGE SCALE GENOMIC DNA]</scope>
    <source>
        <strain evidence="7">cv. Dabenzi</strain>
    </source>
</reference>
<evidence type="ECO:0000256" key="3">
    <source>
        <dbReference type="PROSITE-ProRule" id="PRU00176"/>
    </source>
</evidence>
<dbReference type="AlphaFoldDB" id="A0A218X2Y1"/>
<sequence length="204" mass="23056">MDIPSVVNTVTLRISSLPLEITKDVLVEHFDGYSVSNPVIIRHPEQTEFPYAFLRFHDPSQAERALQEENHVILGQRVNLVRVDPTLPPPPPEAQPNSRKIFIGGLPPTITVEFLRAYFERYGEILDCFIPLDHQTGRSKRFGFVEFHSAESINEILNGTQSRLYELGGGYVEVKSAIPKEVINSYGCRPLALATIPVIYRGHY</sequence>
<evidence type="ECO:0000256" key="2">
    <source>
        <dbReference type="ARBA" id="ARBA00022884"/>
    </source>
</evidence>
<dbReference type="InterPro" id="IPR035979">
    <property type="entry name" value="RBD_domain_sf"/>
</dbReference>
<dbReference type="EMBL" id="PGOL01000380">
    <property type="protein sequence ID" value="PKI71360.1"/>
    <property type="molecule type" value="Genomic_DNA"/>
</dbReference>
<dbReference type="Proteomes" id="UP000197138">
    <property type="component" value="Unassembled WGS sequence"/>
</dbReference>
<dbReference type="SUPFAM" id="SSF54928">
    <property type="entry name" value="RNA-binding domain, RBD"/>
    <property type="match status" value="1"/>
</dbReference>
<evidence type="ECO:0000313" key="7">
    <source>
        <dbReference type="Proteomes" id="UP000197138"/>
    </source>
</evidence>
<feature type="domain" description="RRM" evidence="4">
    <location>
        <begin position="10"/>
        <end position="85"/>
    </location>
</feature>
<evidence type="ECO:0000259" key="4">
    <source>
        <dbReference type="PROSITE" id="PS50102"/>
    </source>
</evidence>
<reference evidence="5" key="2">
    <citation type="submission" date="2017-06" db="EMBL/GenBank/DDBJ databases">
        <title>The pomegranate genome and the genomics of punicalagin biosynthesis.</title>
        <authorList>
            <person name="Xu C."/>
        </authorList>
    </citation>
    <scope>NUCLEOTIDE SEQUENCE [LARGE SCALE GENOMIC DNA]</scope>
    <source>
        <tissue evidence="5">Fresh leaf</tissue>
    </source>
</reference>
<dbReference type="PANTHER" id="PTHR48032">
    <property type="entry name" value="RNA-BINDING PROTEIN MUSASHI HOMOLOG RBP6"/>
    <property type="match status" value="1"/>
</dbReference>
<dbReference type="InterPro" id="IPR012677">
    <property type="entry name" value="Nucleotide-bd_a/b_plait_sf"/>
</dbReference>
<keyword evidence="1" id="KW-0677">Repeat</keyword>
<evidence type="ECO:0000313" key="6">
    <source>
        <dbReference type="EMBL" id="PKI71360.1"/>
    </source>
</evidence>
<feature type="domain" description="RRM" evidence="4">
    <location>
        <begin position="99"/>
        <end position="179"/>
    </location>
</feature>
<dbReference type="EMBL" id="MTKT01002492">
    <property type="protein sequence ID" value="OWM79178.1"/>
    <property type="molecule type" value="Genomic_DNA"/>
</dbReference>
<accession>A0A218X2Y1</accession>
<comment type="caution">
    <text evidence="5">The sequence shown here is derived from an EMBL/GenBank/DDBJ whole genome shotgun (WGS) entry which is preliminary data.</text>
</comment>
<dbReference type="STRING" id="22663.A0A218X2Y1"/>
<dbReference type="PROSITE" id="PS50102">
    <property type="entry name" value="RRM"/>
    <property type="match status" value="2"/>
</dbReference>
<dbReference type="PANTHER" id="PTHR48032:SF6">
    <property type="entry name" value="RNA-BINDING (RRM_RBD_RNP MOTIFS) FAMILY PROTEIN"/>
    <property type="match status" value="1"/>
</dbReference>
<dbReference type="CDD" id="cd00590">
    <property type="entry name" value="RRM_SF"/>
    <property type="match status" value="1"/>
</dbReference>
<reference evidence="6 8" key="3">
    <citation type="submission" date="2017-11" db="EMBL/GenBank/DDBJ databases">
        <title>De-novo sequencing of pomegranate (Punica granatum L.) genome.</title>
        <authorList>
            <person name="Akparov Z."/>
            <person name="Amiraslanov A."/>
            <person name="Hajiyeva S."/>
            <person name="Abbasov M."/>
            <person name="Kaur K."/>
            <person name="Hamwieh A."/>
            <person name="Solovyev V."/>
            <person name="Salamov A."/>
            <person name="Braich B."/>
            <person name="Kosarev P."/>
            <person name="Mahmoud A."/>
            <person name="Hajiyev E."/>
            <person name="Babayeva S."/>
            <person name="Izzatullayeva V."/>
            <person name="Mammadov A."/>
            <person name="Mammadov A."/>
            <person name="Sharifova S."/>
            <person name="Ojaghi J."/>
            <person name="Eynullazada K."/>
            <person name="Bayramov B."/>
            <person name="Abdulazimova A."/>
            <person name="Shahmuradov I."/>
        </authorList>
    </citation>
    <scope>NUCLEOTIDE SEQUENCE [LARGE SCALE GENOMIC DNA]</scope>
    <source>
        <strain evidence="6">AG2017</strain>
        <strain evidence="8">cv. AG2017</strain>
        <tissue evidence="6">Leaf</tissue>
    </source>
</reference>
<dbReference type="InterPro" id="IPR000504">
    <property type="entry name" value="RRM_dom"/>
</dbReference>
<evidence type="ECO:0000313" key="8">
    <source>
        <dbReference type="Proteomes" id="UP000233551"/>
    </source>
</evidence>
<protein>
    <recommendedName>
        <fullName evidence="4">RRM domain-containing protein</fullName>
    </recommendedName>
</protein>
<keyword evidence="2 3" id="KW-0694">RNA-binding</keyword>
<organism evidence="5 7">
    <name type="scientific">Punica granatum</name>
    <name type="common">Pomegranate</name>
    <dbReference type="NCBI Taxonomy" id="22663"/>
    <lineage>
        <taxon>Eukaryota</taxon>
        <taxon>Viridiplantae</taxon>
        <taxon>Streptophyta</taxon>
        <taxon>Embryophyta</taxon>
        <taxon>Tracheophyta</taxon>
        <taxon>Spermatophyta</taxon>
        <taxon>Magnoliopsida</taxon>
        <taxon>eudicotyledons</taxon>
        <taxon>Gunneridae</taxon>
        <taxon>Pentapetalae</taxon>
        <taxon>rosids</taxon>
        <taxon>malvids</taxon>
        <taxon>Myrtales</taxon>
        <taxon>Lythraceae</taxon>
        <taxon>Punica</taxon>
    </lineage>
</organism>
<evidence type="ECO:0000313" key="5">
    <source>
        <dbReference type="EMBL" id="OWM79178.1"/>
    </source>
</evidence>
<dbReference type="Proteomes" id="UP000233551">
    <property type="component" value="Unassembled WGS sequence"/>
</dbReference>
<dbReference type="Pfam" id="PF00076">
    <property type="entry name" value="RRM_1"/>
    <property type="match status" value="2"/>
</dbReference>
<dbReference type="Gene3D" id="3.30.70.330">
    <property type="match status" value="2"/>
</dbReference>
<name>A0A218X2Y1_PUNGR</name>
<keyword evidence="8" id="KW-1185">Reference proteome</keyword>
<evidence type="ECO:0000256" key="1">
    <source>
        <dbReference type="ARBA" id="ARBA00022737"/>
    </source>
</evidence>
<gene>
    <name evidence="5" type="ORF">CDL15_Pgr003349</name>
    <name evidence="6" type="ORF">CRG98_008219</name>
</gene>
<dbReference type="SMART" id="SM00360">
    <property type="entry name" value="RRM"/>
    <property type="match status" value="2"/>
</dbReference>
<proteinExistence type="predicted"/>
<dbReference type="GO" id="GO:0003729">
    <property type="term" value="F:mRNA binding"/>
    <property type="evidence" value="ECO:0007669"/>
    <property type="project" value="TreeGrafter"/>
</dbReference>
<dbReference type="GO" id="GO:0006417">
    <property type="term" value="P:regulation of translation"/>
    <property type="evidence" value="ECO:0007669"/>
    <property type="project" value="TreeGrafter"/>
</dbReference>